<dbReference type="InterPro" id="IPR036397">
    <property type="entry name" value="RNaseH_sf"/>
</dbReference>
<dbReference type="InterPro" id="IPR001584">
    <property type="entry name" value="Integrase_cat-core"/>
</dbReference>
<dbReference type="InterPro" id="IPR021109">
    <property type="entry name" value="Peptidase_aspartic_dom_sf"/>
</dbReference>
<proteinExistence type="predicted"/>
<dbReference type="AlphaFoldDB" id="A0A151R595"/>
<name>A0A151R595_CAJCA</name>
<dbReference type="SUPFAM" id="SSF50630">
    <property type="entry name" value="Acid proteases"/>
    <property type="match status" value="1"/>
</dbReference>
<dbReference type="EMBL" id="KQ484077">
    <property type="protein sequence ID" value="KYP37703.1"/>
    <property type="molecule type" value="Genomic_DNA"/>
</dbReference>
<dbReference type="Gramene" id="C.cajan_40659.t">
    <property type="protein sequence ID" value="C.cajan_40659.t"/>
    <property type="gene ID" value="C.cajan_40659"/>
</dbReference>
<keyword evidence="3" id="KW-1185">Reference proteome</keyword>
<dbReference type="PANTHER" id="PTHR35046:SF18">
    <property type="entry name" value="RNA-DIRECTED DNA POLYMERASE"/>
    <property type="match status" value="1"/>
</dbReference>
<dbReference type="GO" id="GO:0015074">
    <property type="term" value="P:DNA integration"/>
    <property type="evidence" value="ECO:0007669"/>
    <property type="project" value="InterPro"/>
</dbReference>
<dbReference type="GO" id="GO:0003676">
    <property type="term" value="F:nucleic acid binding"/>
    <property type="evidence" value="ECO:0007669"/>
    <property type="project" value="InterPro"/>
</dbReference>
<evidence type="ECO:0000313" key="3">
    <source>
        <dbReference type="Proteomes" id="UP000075243"/>
    </source>
</evidence>
<accession>A0A151R595</accession>
<dbReference type="Gene3D" id="2.40.70.10">
    <property type="entry name" value="Acid Proteases"/>
    <property type="match status" value="1"/>
</dbReference>
<dbReference type="PANTHER" id="PTHR35046">
    <property type="entry name" value="ZINC KNUCKLE (CCHC-TYPE) FAMILY PROTEIN"/>
    <property type="match status" value="1"/>
</dbReference>
<dbReference type="Proteomes" id="UP000075243">
    <property type="component" value="Unassembled WGS sequence"/>
</dbReference>
<dbReference type="CDD" id="cd00303">
    <property type="entry name" value="retropepsin_like"/>
    <property type="match status" value="1"/>
</dbReference>
<organism evidence="2 3">
    <name type="scientific">Cajanus cajan</name>
    <name type="common">Pigeon pea</name>
    <name type="synonym">Cajanus indicus</name>
    <dbReference type="NCBI Taxonomy" id="3821"/>
    <lineage>
        <taxon>Eukaryota</taxon>
        <taxon>Viridiplantae</taxon>
        <taxon>Streptophyta</taxon>
        <taxon>Embryophyta</taxon>
        <taxon>Tracheophyta</taxon>
        <taxon>Spermatophyta</taxon>
        <taxon>Magnoliopsida</taxon>
        <taxon>eudicotyledons</taxon>
        <taxon>Gunneridae</taxon>
        <taxon>Pentapetalae</taxon>
        <taxon>rosids</taxon>
        <taxon>fabids</taxon>
        <taxon>Fabales</taxon>
        <taxon>Fabaceae</taxon>
        <taxon>Papilionoideae</taxon>
        <taxon>50 kb inversion clade</taxon>
        <taxon>NPAAA clade</taxon>
        <taxon>indigoferoid/millettioid clade</taxon>
        <taxon>Phaseoleae</taxon>
        <taxon>Cajanus</taxon>
    </lineage>
</organism>
<dbReference type="Pfam" id="PF00665">
    <property type="entry name" value="rve"/>
    <property type="match status" value="1"/>
</dbReference>
<sequence length="256" mass="29409">MRITGYYNKKPLHILIDNGSTHNFLDVHIAKKLCCRIDNLEPMHVTVADDNKLNIEAVVKDFKWTIQQTMFTSDMMLLSLGCCDLVLGIEWLITLGNITWNFDKLSMQFYAQGRKHVLRTSPGLLQPLLIPNHIWQHINMDFIEGLPSSTGKQVIFVVVNRLSKAAHFVGLSHPYQASDVAQTFLDNIFKLHGFPETITSDRDPTFISNFWQEFMQLQRVETRLSSSYHPQTDGQSEVVNRCLETYLRCMCSDTPT</sequence>
<protein>
    <submittedName>
        <fullName evidence="2">Transposon Ty3-G Gag-Pol polyprotein</fullName>
    </submittedName>
</protein>
<evidence type="ECO:0000313" key="2">
    <source>
        <dbReference type="EMBL" id="KYP37703.1"/>
    </source>
</evidence>
<dbReference type="Pfam" id="PF08284">
    <property type="entry name" value="RVP_2"/>
    <property type="match status" value="1"/>
</dbReference>
<reference evidence="2" key="1">
    <citation type="journal article" date="2012" name="Nat. Biotechnol.">
        <title>Draft genome sequence of pigeonpea (Cajanus cajan), an orphan legume crop of resource-poor farmers.</title>
        <authorList>
            <person name="Varshney R.K."/>
            <person name="Chen W."/>
            <person name="Li Y."/>
            <person name="Bharti A.K."/>
            <person name="Saxena R.K."/>
            <person name="Schlueter J.A."/>
            <person name="Donoghue M.T."/>
            <person name="Azam S."/>
            <person name="Fan G."/>
            <person name="Whaley A.M."/>
            <person name="Farmer A.D."/>
            <person name="Sheridan J."/>
            <person name="Iwata A."/>
            <person name="Tuteja R."/>
            <person name="Penmetsa R.V."/>
            <person name="Wu W."/>
            <person name="Upadhyaya H.D."/>
            <person name="Yang S.P."/>
            <person name="Shah T."/>
            <person name="Saxena K.B."/>
            <person name="Michael T."/>
            <person name="McCombie W.R."/>
            <person name="Yang B."/>
            <person name="Zhang G."/>
            <person name="Yang H."/>
            <person name="Wang J."/>
            <person name="Spillane C."/>
            <person name="Cook D.R."/>
            <person name="May G.D."/>
            <person name="Xu X."/>
            <person name="Jackson S.A."/>
        </authorList>
    </citation>
    <scope>NUCLEOTIDE SEQUENCE [LARGE SCALE GENOMIC DNA]</scope>
</reference>
<dbReference type="InterPro" id="IPR012337">
    <property type="entry name" value="RNaseH-like_sf"/>
</dbReference>
<dbReference type="SUPFAM" id="SSF53098">
    <property type="entry name" value="Ribonuclease H-like"/>
    <property type="match status" value="1"/>
</dbReference>
<gene>
    <name evidence="2" type="ORF">KK1_041089</name>
</gene>
<feature type="domain" description="Integrase catalytic" evidence="1">
    <location>
        <begin position="127"/>
        <end position="256"/>
    </location>
</feature>
<dbReference type="PROSITE" id="PS50994">
    <property type="entry name" value="INTEGRASE"/>
    <property type="match status" value="1"/>
</dbReference>
<dbReference type="Gene3D" id="3.30.420.10">
    <property type="entry name" value="Ribonuclease H-like superfamily/Ribonuclease H"/>
    <property type="match status" value="1"/>
</dbReference>
<evidence type="ECO:0000259" key="1">
    <source>
        <dbReference type="PROSITE" id="PS50994"/>
    </source>
</evidence>